<proteinExistence type="predicted"/>
<keyword evidence="3 6" id="KW-0812">Transmembrane</keyword>
<protein>
    <recommendedName>
        <fullName evidence="9">CidA/LrgA family protein</fullName>
    </recommendedName>
</protein>
<dbReference type="EMBL" id="SRIB01000004">
    <property type="protein sequence ID" value="TFZ40715.1"/>
    <property type="molecule type" value="Genomic_DNA"/>
</dbReference>
<feature type="transmembrane region" description="Helical" evidence="6">
    <location>
        <begin position="85"/>
        <end position="107"/>
    </location>
</feature>
<evidence type="ECO:0000256" key="6">
    <source>
        <dbReference type="SAM" id="Phobius"/>
    </source>
</evidence>
<keyword evidence="2" id="KW-1003">Cell membrane</keyword>
<keyword evidence="4 6" id="KW-1133">Transmembrane helix</keyword>
<evidence type="ECO:0000256" key="1">
    <source>
        <dbReference type="ARBA" id="ARBA00004651"/>
    </source>
</evidence>
<evidence type="ECO:0000256" key="4">
    <source>
        <dbReference type="ARBA" id="ARBA00022989"/>
    </source>
</evidence>
<feature type="transmembrane region" description="Helical" evidence="6">
    <location>
        <begin position="59"/>
        <end position="79"/>
    </location>
</feature>
<name>A0A4Z0D769_9FIRM</name>
<evidence type="ECO:0000256" key="5">
    <source>
        <dbReference type="ARBA" id="ARBA00023136"/>
    </source>
</evidence>
<accession>A0A4Z0D769</accession>
<keyword evidence="8" id="KW-1185">Reference proteome</keyword>
<dbReference type="Proteomes" id="UP000298381">
    <property type="component" value="Unassembled WGS sequence"/>
</dbReference>
<sequence length="119" mass="13636">MKKLNQLGIMFFILWIANILSANYINILPPTIIGMFILFILLKLKILKLSSVEDISNTLLEYLPFMFLPIGVGIINVLDVLKNDFVTIIITVCLTMILVMITTGKTIQFMINMKKRKEE</sequence>
<feature type="transmembrane region" description="Helical" evidence="6">
    <location>
        <begin position="31"/>
        <end position="47"/>
    </location>
</feature>
<feature type="transmembrane region" description="Helical" evidence="6">
    <location>
        <begin position="7"/>
        <end position="25"/>
    </location>
</feature>
<dbReference type="OrthoDB" id="3176438at2"/>
<evidence type="ECO:0000313" key="7">
    <source>
        <dbReference type="EMBL" id="TFZ40715.1"/>
    </source>
</evidence>
<dbReference type="PANTHER" id="PTHR33931">
    <property type="entry name" value="HOLIN-LIKE PROTEIN CIDA-RELATED"/>
    <property type="match status" value="1"/>
</dbReference>
<evidence type="ECO:0008006" key="9">
    <source>
        <dbReference type="Google" id="ProtNLM"/>
    </source>
</evidence>
<dbReference type="PANTHER" id="PTHR33931:SF2">
    <property type="entry name" value="HOLIN-LIKE PROTEIN CIDA"/>
    <property type="match status" value="1"/>
</dbReference>
<keyword evidence="5 6" id="KW-0472">Membrane</keyword>
<evidence type="ECO:0000256" key="2">
    <source>
        <dbReference type="ARBA" id="ARBA00022475"/>
    </source>
</evidence>
<gene>
    <name evidence="7" type="ORF">E4100_03935</name>
</gene>
<dbReference type="GO" id="GO:0005886">
    <property type="term" value="C:plasma membrane"/>
    <property type="evidence" value="ECO:0007669"/>
    <property type="project" value="UniProtKB-SubCell"/>
</dbReference>
<evidence type="ECO:0000256" key="3">
    <source>
        <dbReference type="ARBA" id="ARBA00022692"/>
    </source>
</evidence>
<reference evidence="7 8" key="1">
    <citation type="submission" date="2019-03" db="EMBL/GenBank/DDBJ databases">
        <title>Draft genome sequence data and analysis of a Fermenting Bacterium, Soehngenia longevitae strain 1933PT, isolated from petroleum reservoir in Azerbaijan.</title>
        <authorList>
            <person name="Grouzdev D.S."/>
            <person name="Bidzhieva S.K."/>
            <person name="Sokolova D.S."/>
            <person name="Tourova T.P."/>
            <person name="Poltaraus A.B."/>
            <person name="Nazina T.N."/>
        </authorList>
    </citation>
    <scope>NUCLEOTIDE SEQUENCE [LARGE SCALE GENOMIC DNA]</scope>
    <source>
        <strain evidence="7 8">1933P</strain>
    </source>
</reference>
<dbReference type="AlphaFoldDB" id="A0A4Z0D769"/>
<evidence type="ECO:0000313" key="8">
    <source>
        <dbReference type="Proteomes" id="UP000298381"/>
    </source>
</evidence>
<dbReference type="RefSeq" id="WP_135270741.1">
    <property type="nucleotide sequence ID" value="NZ_SRIB01000004.1"/>
</dbReference>
<comment type="caution">
    <text evidence="7">The sequence shown here is derived from an EMBL/GenBank/DDBJ whole genome shotgun (WGS) entry which is preliminary data.</text>
</comment>
<dbReference type="InterPro" id="IPR005538">
    <property type="entry name" value="LrgA/CidA"/>
</dbReference>
<comment type="subcellular location">
    <subcellularLocation>
        <location evidence="1">Cell membrane</location>
        <topology evidence="1">Multi-pass membrane protein</topology>
    </subcellularLocation>
</comment>
<dbReference type="Pfam" id="PF03788">
    <property type="entry name" value="LrgA"/>
    <property type="match status" value="1"/>
</dbReference>
<organism evidence="7 8">
    <name type="scientific">Soehngenia longivitae</name>
    <dbReference type="NCBI Taxonomy" id="2562294"/>
    <lineage>
        <taxon>Bacteria</taxon>
        <taxon>Bacillati</taxon>
        <taxon>Bacillota</taxon>
        <taxon>Tissierellia</taxon>
        <taxon>Tissierellales</taxon>
        <taxon>Tissierellaceae</taxon>
        <taxon>Soehngenia</taxon>
    </lineage>
</organism>